<protein>
    <submittedName>
        <fullName evidence="1">Uncharacterized protein</fullName>
    </submittedName>
</protein>
<dbReference type="EMBL" id="JAHQIW010003000">
    <property type="protein sequence ID" value="KAJ1357036.1"/>
    <property type="molecule type" value="Genomic_DNA"/>
</dbReference>
<evidence type="ECO:0000313" key="2">
    <source>
        <dbReference type="Proteomes" id="UP001196413"/>
    </source>
</evidence>
<dbReference type="Proteomes" id="UP001196413">
    <property type="component" value="Unassembled WGS sequence"/>
</dbReference>
<proteinExistence type="predicted"/>
<accession>A0AAD5MWS0</accession>
<reference evidence="1" key="1">
    <citation type="submission" date="2021-06" db="EMBL/GenBank/DDBJ databases">
        <title>Parelaphostrongylus tenuis whole genome reference sequence.</title>
        <authorList>
            <person name="Garwood T.J."/>
            <person name="Larsen P.A."/>
            <person name="Fountain-Jones N.M."/>
            <person name="Garbe J.R."/>
            <person name="Macchietto M.G."/>
            <person name="Kania S.A."/>
            <person name="Gerhold R.W."/>
            <person name="Richards J.E."/>
            <person name="Wolf T.M."/>
        </authorList>
    </citation>
    <scope>NUCLEOTIDE SEQUENCE</scope>
    <source>
        <strain evidence="1">MNPRO001-30</strain>
        <tissue evidence="1">Meninges</tissue>
    </source>
</reference>
<comment type="caution">
    <text evidence="1">The sequence shown here is derived from an EMBL/GenBank/DDBJ whole genome shotgun (WGS) entry which is preliminary data.</text>
</comment>
<organism evidence="1 2">
    <name type="scientific">Parelaphostrongylus tenuis</name>
    <name type="common">Meningeal worm</name>
    <dbReference type="NCBI Taxonomy" id="148309"/>
    <lineage>
        <taxon>Eukaryota</taxon>
        <taxon>Metazoa</taxon>
        <taxon>Ecdysozoa</taxon>
        <taxon>Nematoda</taxon>
        <taxon>Chromadorea</taxon>
        <taxon>Rhabditida</taxon>
        <taxon>Rhabditina</taxon>
        <taxon>Rhabditomorpha</taxon>
        <taxon>Strongyloidea</taxon>
        <taxon>Metastrongylidae</taxon>
        <taxon>Parelaphostrongylus</taxon>
    </lineage>
</organism>
<sequence length="154" mass="17290">MSLLMRAISVAVNGVKTRQGVSGASTFMAQLENVAAEKVANVPKTGEQKEKKIERDRLSVVNEFQGDEKKYKLKQMLEDGGYDIVFLSDDGEKQVFYYADVKRSPCFANIFATTCLARDNVYCTYAHAIAVSTIGTNPQCFVLHRRSYKQFRAN</sequence>
<dbReference type="AlphaFoldDB" id="A0AAD5MWS0"/>
<name>A0AAD5MWS0_PARTN</name>
<keyword evidence="2" id="KW-1185">Reference proteome</keyword>
<gene>
    <name evidence="1" type="ORF">KIN20_015055</name>
</gene>
<evidence type="ECO:0000313" key="1">
    <source>
        <dbReference type="EMBL" id="KAJ1357036.1"/>
    </source>
</evidence>